<keyword evidence="2" id="KW-1185">Reference proteome</keyword>
<accession>A0ABV5H2V8</accession>
<evidence type="ECO:0000313" key="2">
    <source>
        <dbReference type="Proteomes" id="UP001589590"/>
    </source>
</evidence>
<organism evidence="1 2">
    <name type="scientific">Algibacter miyuki</name>
    <dbReference type="NCBI Taxonomy" id="1306933"/>
    <lineage>
        <taxon>Bacteria</taxon>
        <taxon>Pseudomonadati</taxon>
        <taxon>Bacteroidota</taxon>
        <taxon>Flavobacteriia</taxon>
        <taxon>Flavobacteriales</taxon>
        <taxon>Flavobacteriaceae</taxon>
        <taxon>Algibacter</taxon>
    </lineage>
</organism>
<evidence type="ECO:0000313" key="1">
    <source>
        <dbReference type="EMBL" id="MFB9106081.1"/>
    </source>
</evidence>
<dbReference type="Proteomes" id="UP001589590">
    <property type="component" value="Unassembled WGS sequence"/>
</dbReference>
<sequence length="71" mass="8484">MKNLNDVFIVFSFFNYDEFFYCKSKTKQSLIKSPMSKVAVSMRKGQFKMYKADVLVDNKVFFVKSSFYYTK</sequence>
<gene>
    <name evidence="1" type="ORF">ACFFU1_14345</name>
</gene>
<comment type="caution">
    <text evidence="1">The sequence shown here is derived from an EMBL/GenBank/DDBJ whole genome shotgun (WGS) entry which is preliminary data.</text>
</comment>
<reference evidence="1 2" key="1">
    <citation type="submission" date="2024-09" db="EMBL/GenBank/DDBJ databases">
        <authorList>
            <person name="Sun Q."/>
            <person name="Mori K."/>
        </authorList>
    </citation>
    <scope>NUCLEOTIDE SEQUENCE [LARGE SCALE GENOMIC DNA]</scope>
    <source>
        <strain evidence="1 2">CECT 8300</strain>
    </source>
</reference>
<dbReference type="EMBL" id="JBHMFA010000010">
    <property type="protein sequence ID" value="MFB9106081.1"/>
    <property type="molecule type" value="Genomic_DNA"/>
</dbReference>
<name>A0ABV5H2V8_9FLAO</name>
<dbReference type="RefSeq" id="WP_290268550.1">
    <property type="nucleotide sequence ID" value="NZ_JAUFQP010000007.1"/>
</dbReference>
<proteinExistence type="predicted"/>
<protein>
    <submittedName>
        <fullName evidence="1">Uncharacterized protein</fullName>
    </submittedName>
</protein>